<feature type="region of interest" description="Disordered" evidence="1">
    <location>
        <begin position="1024"/>
        <end position="1206"/>
    </location>
</feature>
<reference evidence="3 4" key="1">
    <citation type="submission" date="2018-12" db="EMBL/GenBank/DDBJ databases">
        <title>Draft genome sequence of Xylaria grammica IHI A82.</title>
        <authorList>
            <person name="Buettner E."/>
            <person name="Kellner H."/>
        </authorList>
    </citation>
    <scope>NUCLEOTIDE SEQUENCE [LARGE SCALE GENOMIC DNA]</scope>
    <source>
        <strain evidence="3 4">IHI A82</strain>
    </source>
</reference>
<feature type="domain" description="DUF7730" evidence="2">
    <location>
        <begin position="121"/>
        <end position="328"/>
    </location>
</feature>
<feature type="compositionally biased region" description="Polar residues" evidence="1">
    <location>
        <begin position="1268"/>
        <end position="1283"/>
    </location>
</feature>
<feature type="compositionally biased region" description="Basic and acidic residues" evidence="1">
    <location>
        <begin position="446"/>
        <end position="455"/>
    </location>
</feature>
<feature type="region of interest" description="Disordered" evidence="1">
    <location>
        <begin position="16"/>
        <end position="40"/>
    </location>
</feature>
<evidence type="ECO:0000313" key="3">
    <source>
        <dbReference type="EMBL" id="RWA09973.1"/>
    </source>
</evidence>
<feature type="compositionally biased region" description="Basic and acidic residues" evidence="1">
    <location>
        <begin position="409"/>
        <end position="419"/>
    </location>
</feature>
<organism evidence="3 4">
    <name type="scientific">Xylaria grammica</name>
    <dbReference type="NCBI Taxonomy" id="363999"/>
    <lineage>
        <taxon>Eukaryota</taxon>
        <taxon>Fungi</taxon>
        <taxon>Dikarya</taxon>
        <taxon>Ascomycota</taxon>
        <taxon>Pezizomycotina</taxon>
        <taxon>Sordariomycetes</taxon>
        <taxon>Xylariomycetidae</taxon>
        <taxon>Xylariales</taxon>
        <taxon>Xylariaceae</taxon>
        <taxon>Xylaria</taxon>
    </lineage>
</organism>
<dbReference type="PANTHER" id="PTHR31014:SF0">
    <property type="entry name" value="MITOCHONDRIAL TRANSLATION SYSTEM COMPONENT PET127-RELATED"/>
    <property type="match status" value="1"/>
</dbReference>
<dbReference type="PANTHER" id="PTHR31014">
    <property type="entry name" value="MITOCHONDRIAL TRANSLATION SYSTEM COMPONENT PET127-RELATED"/>
    <property type="match status" value="1"/>
</dbReference>
<dbReference type="Proteomes" id="UP000286045">
    <property type="component" value="Unassembled WGS sequence"/>
</dbReference>
<feature type="compositionally biased region" description="Low complexity" evidence="1">
    <location>
        <begin position="387"/>
        <end position="396"/>
    </location>
</feature>
<dbReference type="InterPro" id="IPR056632">
    <property type="entry name" value="DUF7730"/>
</dbReference>
<dbReference type="InterPro" id="IPR013943">
    <property type="entry name" value="Pet127"/>
</dbReference>
<feature type="compositionally biased region" description="Acidic residues" evidence="1">
    <location>
        <begin position="1168"/>
        <end position="1189"/>
    </location>
</feature>
<dbReference type="EMBL" id="RYZI01000132">
    <property type="protein sequence ID" value="RWA09973.1"/>
    <property type="molecule type" value="Genomic_DNA"/>
</dbReference>
<gene>
    <name evidence="3" type="ORF">EKO27_g5144</name>
</gene>
<evidence type="ECO:0000256" key="1">
    <source>
        <dbReference type="SAM" id="MobiDB-lite"/>
    </source>
</evidence>
<feature type="compositionally biased region" description="Polar residues" evidence="1">
    <location>
        <begin position="16"/>
        <end position="39"/>
    </location>
</feature>
<dbReference type="Pfam" id="PF24864">
    <property type="entry name" value="DUF7730"/>
    <property type="match status" value="1"/>
</dbReference>
<feature type="region of interest" description="Disordered" evidence="1">
    <location>
        <begin position="376"/>
        <end position="528"/>
    </location>
</feature>
<dbReference type="Pfam" id="PF08634">
    <property type="entry name" value="Pet127"/>
    <property type="match status" value="1"/>
</dbReference>
<feature type="region of interest" description="Disordered" evidence="1">
    <location>
        <begin position="1405"/>
        <end position="1435"/>
    </location>
</feature>
<accession>A0A439D6F1</accession>
<comment type="caution">
    <text evidence="3">The sequence shown here is derived from an EMBL/GenBank/DDBJ whole genome shotgun (WGS) entry which is preliminary data.</text>
</comment>
<dbReference type="GO" id="GO:0000964">
    <property type="term" value="P:mitochondrial RNA 5'-end processing"/>
    <property type="evidence" value="ECO:0007669"/>
    <property type="project" value="TreeGrafter"/>
</dbReference>
<feature type="region of interest" description="Disordered" evidence="1">
    <location>
        <begin position="1253"/>
        <end position="1301"/>
    </location>
</feature>
<feature type="compositionally biased region" description="Basic residues" evidence="1">
    <location>
        <begin position="397"/>
        <end position="408"/>
    </location>
</feature>
<name>A0A439D6F1_9PEZI</name>
<evidence type="ECO:0000313" key="4">
    <source>
        <dbReference type="Proteomes" id="UP000286045"/>
    </source>
</evidence>
<protein>
    <recommendedName>
        <fullName evidence="2">DUF7730 domain-containing protein</fullName>
    </recommendedName>
</protein>
<dbReference type="STRING" id="363999.A0A439D6F1"/>
<feature type="region of interest" description="Disordered" evidence="1">
    <location>
        <begin position="90"/>
        <end position="114"/>
    </location>
</feature>
<feature type="compositionally biased region" description="Polar residues" evidence="1">
    <location>
        <begin position="100"/>
        <end position="114"/>
    </location>
</feature>
<keyword evidence="4" id="KW-1185">Reference proteome</keyword>
<feature type="compositionally biased region" description="Polar residues" evidence="1">
    <location>
        <begin position="1091"/>
        <end position="1102"/>
    </location>
</feature>
<feature type="compositionally biased region" description="Acidic residues" evidence="1">
    <location>
        <begin position="1035"/>
        <end position="1050"/>
    </location>
</feature>
<dbReference type="GO" id="GO:0005740">
    <property type="term" value="C:mitochondrial envelope"/>
    <property type="evidence" value="ECO:0007669"/>
    <property type="project" value="TreeGrafter"/>
</dbReference>
<sequence>MEYICCCLARRKPSNNANKSVNTGHSSTLADTPSLSQEVSDGDLKTLTDLRQKCEENTLSTAEARALLDASGKANAPLTPREIEELHRILSPPLPAAKPGTSTSGPERSPRTPTNQMLPEMQVQSDLFCLPAEVRTQIWRYAIGGRKIYLAVKNGKLVQQSNMECPYWRHIGGLLGVPLICRKSYLESINLLYSENTFGFGFGSVGNSKDFFTQADRLLLPQCIDAMTSLEVGFHLSGGYSQYYDGHPQAWDISLHITAPEPLSNWNSVFKALAQMKQLRSLVVVVWASGDRRHEFKTRELELMDIPSGMMGLKRFEVWLPWKEDNEGVFSQYTDKKTKPYIVRRKYENRERFGVLQGALSALKNVLSTQGVDVSQIPAMHSDTHSPDTTSSPKSTAKAKPKPKHKLKANAEKKGEKAVKATAKTAQPDGAVEPPAPGPNAAHPKTRADNDDTSAKPHPKSKLRSKSRATKSATTPPVVRRIKPKQKGRPETSASSPKPANLGVPFAKMADSRTKSTPTAPRKLPDKVHPHELSLVPIQTSQPDVPSLSYGLERVLFNPGIYQLQDPRSRVYNFHPYLSEIMPVNEFDFNALKEYVTSSKDTTLISIAKQNQKKYTGSTSSMTSMLAHFHYLLSAWRSVNVSMLSRGFLPDSMQYTRIMRAPAAIFLHWKDGTYAIDADKEFDTANILSMLGKSMEKLLTLSTDEYERYRRGNSDQITEEERNAEEAFHYTGFQDFMMRSQLDAYDSRVPGTGMFDLKTRAVISIRMDAKGYEKGLGYEIRERFGQWESYEREYYDMIRSAFLKYSLQVRMGRMDGIFVAFHNTQRIFGFQYIPLTEMDLALHGTDNRQLGDHEFKISLKLLNELLDRATQKWPEQSLRLHFETRVSTGAPFMYFFAKPSSPEEIAAVQNAGKASVEAFERDMLGLAKRAAEEDAENPVNVNDANEEDLGQVAPSPAQEIDSFAAWQEARQMVEEAMGDDEHGVGLVREAIGDALEQSGILRARSLAESHEYVSALLGALTGRTSSERDAATVEPNEEEAVDEDDTEEQVTEQTQELDQSPPPTLPDSETSPATPYPAPDQMINTEGPESVQPSQTNINGLSPDQDERGTSADPADPESSSMPLGGSIHPGDPQATFIEEMTEEPKGAACGSIETATTESPAGKQQEDLEERCEEDGDDEEASTAELENDIGPKPSTEDVGSSALEPLKSLIMRMARRIDEQPVSDMSNYNHQDDASKLKEFERILGRLISHARMEQINGENRDSIQDQDSSESTAPNAQGEGTPQPAIDEQTQPSQEKEESELLALTLTIKNKVNGAYVDRPNSLKTDDDWTVEYEIQEVKQPRANTIYNQLKERRRKTLADTGDKEYEWYKMFAGNLKKYTQDGRDFRKREAEMTEGQPVHIVGTKGPVQWSDAFRRQPNNPVTSDEEPDRQL</sequence>
<proteinExistence type="predicted"/>
<feature type="compositionally biased region" description="Basic residues" evidence="1">
    <location>
        <begin position="457"/>
        <end position="469"/>
    </location>
</feature>
<evidence type="ECO:0000259" key="2">
    <source>
        <dbReference type="Pfam" id="PF24864"/>
    </source>
</evidence>